<comment type="caution">
    <text evidence="12">The sequence shown here is derived from an EMBL/GenBank/DDBJ whole genome shotgun (WGS) entry which is preliminary data.</text>
</comment>
<dbReference type="GO" id="GO:0006508">
    <property type="term" value="P:proteolysis"/>
    <property type="evidence" value="ECO:0007669"/>
    <property type="project" value="UniProtKB-KW"/>
</dbReference>
<keyword evidence="3" id="KW-0479">Metal-binding</keyword>
<gene>
    <name evidence="12" type="ORF">WA026_012195</name>
</gene>
<keyword evidence="4" id="KW-0378">Hydrolase</keyword>
<evidence type="ECO:0000256" key="3">
    <source>
        <dbReference type="ARBA" id="ARBA00022723"/>
    </source>
</evidence>
<dbReference type="Pfam" id="PF05193">
    <property type="entry name" value="Peptidase_M16_C"/>
    <property type="match status" value="2"/>
</dbReference>
<sequence>MFLRKYPIFNKIYRQNFKEVIMKRSNCNNSKNKPENKYSVHSNENKKNNTHLFEVLPSPVKSASDKKEYKVIKLPNGLIACLIADTAPLENADDSTSEEETDSESSSEEMSEDSDADMAACESETDEPMKKVSEVEQKMAAAALCVGVGSFSDPKDIPGLAHFLEHMVFMGSSKYPGENDFDSFIKKRGGSDNASTDCETTVFYFECLEKHLFRALDKFAQFFISPLMKKTAMTREREAIESEFQIASPKDSYRKEQLLCSLANPECPVNSFSWGNLITLRDNVTDDKLYADVHDFRKRHYSAHRMTVAIQARLPMEELQNFILECFSNVPNNALPSDDFKKYENNVFNTPQFSRIYYIKPQKDICQLDLTWCLPSLLNKYKTKPHQYISWLIGDEGKGSLLSHLKNKIWALAIYTGNGETGIEHNSMYSLFSISLILTAEGLAHMADVIEAVFSYINILKSVGPQERIFKELQTIEDLSFRFSVEENPMDYVEEISEAMHFYQPEDYITGSDLYFEYDPEGIVSVLNHLVPDKMNIAVMSNSYNYEMNYNKKEEWFGTQYTDTEIPPEWLVKWQNAPCKPDMNLPPSNPFLTTDFSILPQNPNNPEYPEKVMETPLLELWYRQDQKFNLPTANYNFYLISPLAVESALSLCKMEIFMNILIIQMAETIYPAQVAELSFSMNVSDRGIVLKICGFNQKLPILIELISKHLKQVDSELTAEMFKAVREKLANSYYNKLIKPSTLTKDIRLSLLMDKYFTPTEKFSVISEVTYEDMKQFCVDFLEKLYIKVLIQGNVDKDTAIRVTQNFVQVLGSSPLEKKLYPQFKVWELPNGEKCCRVQSFNQNDSNSIVTNYYQAGPFNLKDSVILELLMMIIEEPLFDILRTKEQLGYHVFCTLRDTFGILGYTITVNAQATKSTTEFVDKRIENFVQTINKTLKKMSEKKFNQAKRDLIKMKQCVDVELQAEVNRNWSEIIGDDYMFDRLKKEIDMIETIKIVDLRKLWANINILGNNQNHKKLTVQVVGFNINSENGGSPTQTNKLCSTKQEKEVPETTEKQKPTLRLLSSFNKLPHAPGYFICDMTELRNSMKYYPPSQNQCK</sequence>
<feature type="domain" description="Peptidase M16 N-terminal" evidence="9">
    <location>
        <begin position="136"/>
        <end position="251"/>
    </location>
</feature>
<feature type="region of interest" description="Disordered" evidence="8">
    <location>
        <begin position="1033"/>
        <end position="1056"/>
    </location>
</feature>
<dbReference type="PROSITE" id="PS00143">
    <property type="entry name" value="INSULINASE"/>
    <property type="match status" value="1"/>
</dbReference>
<dbReference type="Gene3D" id="3.30.830.10">
    <property type="entry name" value="Metalloenzyme, LuxS/M16 peptidase-like"/>
    <property type="match status" value="4"/>
</dbReference>
<dbReference type="FunFam" id="3.30.830.10:FF:000005">
    <property type="entry name" value="nardilysin isoform X1"/>
    <property type="match status" value="1"/>
</dbReference>
<dbReference type="Proteomes" id="UP001431783">
    <property type="component" value="Unassembled WGS sequence"/>
</dbReference>
<keyword evidence="2" id="KW-0645">Protease</keyword>
<evidence type="ECO:0000259" key="11">
    <source>
        <dbReference type="Pfam" id="PF16187"/>
    </source>
</evidence>
<feature type="domain" description="Peptidase M16 middle/third" evidence="11">
    <location>
        <begin position="481"/>
        <end position="763"/>
    </location>
</feature>
<dbReference type="Pfam" id="PF16187">
    <property type="entry name" value="Peptidase_M16_M"/>
    <property type="match status" value="1"/>
</dbReference>
<dbReference type="InterPro" id="IPR011765">
    <property type="entry name" value="Pept_M16_N"/>
</dbReference>
<feature type="compositionally biased region" description="Acidic residues" evidence="8">
    <location>
        <begin position="91"/>
        <end position="116"/>
    </location>
</feature>
<keyword evidence="13" id="KW-1185">Reference proteome</keyword>
<feature type="compositionally biased region" description="Basic and acidic residues" evidence="8">
    <location>
        <begin position="32"/>
        <end position="47"/>
    </location>
</feature>
<dbReference type="InterPro" id="IPR050626">
    <property type="entry name" value="Peptidase_M16"/>
</dbReference>
<feature type="compositionally biased region" description="Basic and acidic residues" evidence="8">
    <location>
        <begin position="1044"/>
        <end position="1056"/>
    </location>
</feature>
<comment type="similarity">
    <text evidence="1 7">Belongs to the peptidase M16 family.</text>
</comment>
<evidence type="ECO:0008006" key="14">
    <source>
        <dbReference type="Google" id="ProtNLM"/>
    </source>
</evidence>
<dbReference type="GO" id="GO:0046872">
    <property type="term" value="F:metal ion binding"/>
    <property type="evidence" value="ECO:0007669"/>
    <property type="project" value="UniProtKB-KW"/>
</dbReference>
<dbReference type="AlphaFoldDB" id="A0AAW1VFE1"/>
<feature type="region of interest" description="Disordered" evidence="8">
    <location>
        <begin position="89"/>
        <end position="128"/>
    </location>
</feature>
<dbReference type="Pfam" id="PF00675">
    <property type="entry name" value="Peptidase_M16"/>
    <property type="match status" value="1"/>
</dbReference>
<evidence type="ECO:0000256" key="2">
    <source>
        <dbReference type="ARBA" id="ARBA00022670"/>
    </source>
</evidence>
<organism evidence="12 13">
    <name type="scientific">Henosepilachna vigintioctopunctata</name>
    <dbReference type="NCBI Taxonomy" id="420089"/>
    <lineage>
        <taxon>Eukaryota</taxon>
        <taxon>Metazoa</taxon>
        <taxon>Ecdysozoa</taxon>
        <taxon>Arthropoda</taxon>
        <taxon>Hexapoda</taxon>
        <taxon>Insecta</taxon>
        <taxon>Pterygota</taxon>
        <taxon>Neoptera</taxon>
        <taxon>Endopterygota</taxon>
        <taxon>Coleoptera</taxon>
        <taxon>Polyphaga</taxon>
        <taxon>Cucujiformia</taxon>
        <taxon>Coccinelloidea</taxon>
        <taxon>Coccinellidae</taxon>
        <taxon>Epilachninae</taxon>
        <taxon>Epilachnini</taxon>
        <taxon>Henosepilachna</taxon>
    </lineage>
</organism>
<evidence type="ECO:0000259" key="9">
    <source>
        <dbReference type="Pfam" id="PF00675"/>
    </source>
</evidence>
<feature type="domain" description="Peptidase M16 C-terminal" evidence="10">
    <location>
        <begin position="769"/>
        <end position="949"/>
    </location>
</feature>
<dbReference type="PANTHER" id="PTHR43690">
    <property type="entry name" value="NARDILYSIN"/>
    <property type="match status" value="1"/>
</dbReference>
<dbReference type="InterPro" id="IPR007863">
    <property type="entry name" value="Peptidase_M16_C"/>
</dbReference>
<evidence type="ECO:0000256" key="1">
    <source>
        <dbReference type="ARBA" id="ARBA00007261"/>
    </source>
</evidence>
<evidence type="ECO:0000259" key="10">
    <source>
        <dbReference type="Pfam" id="PF05193"/>
    </source>
</evidence>
<protein>
    <recommendedName>
        <fullName evidence="14">Nardilysin</fullName>
    </recommendedName>
</protein>
<proteinExistence type="inferred from homology"/>
<dbReference type="InterPro" id="IPR001431">
    <property type="entry name" value="Pept_M16_Zn_BS"/>
</dbReference>
<name>A0AAW1VFE1_9CUCU</name>
<evidence type="ECO:0000256" key="7">
    <source>
        <dbReference type="RuleBase" id="RU004447"/>
    </source>
</evidence>
<feature type="domain" description="Peptidase M16 C-terminal" evidence="10">
    <location>
        <begin position="290"/>
        <end position="475"/>
    </location>
</feature>
<evidence type="ECO:0000313" key="12">
    <source>
        <dbReference type="EMBL" id="KAK9890849.1"/>
    </source>
</evidence>
<evidence type="ECO:0000256" key="6">
    <source>
        <dbReference type="ARBA" id="ARBA00023049"/>
    </source>
</evidence>
<dbReference type="SUPFAM" id="SSF63411">
    <property type="entry name" value="LuxS/MPP-like metallohydrolase"/>
    <property type="match status" value="4"/>
</dbReference>
<dbReference type="PANTHER" id="PTHR43690:SF18">
    <property type="entry name" value="INSULIN-DEGRADING ENZYME-RELATED"/>
    <property type="match status" value="1"/>
</dbReference>
<evidence type="ECO:0000313" key="13">
    <source>
        <dbReference type="Proteomes" id="UP001431783"/>
    </source>
</evidence>
<evidence type="ECO:0000256" key="4">
    <source>
        <dbReference type="ARBA" id="ARBA00022801"/>
    </source>
</evidence>
<evidence type="ECO:0000256" key="8">
    <source>
        <dbReference type="SAM" id="MobiDB-lite"/>
    </source>
</evidence>
<keyword evidence="5" id="KW-0862">Zinc</keyword>
<accession>A0AAW1VFE1</accession>
<evidence type="ECO:0000256" key="5">
    <source>
        <dbReference type="ARBA" id="ARBA00022833"/>
    </source>
</evidence>
<dbReference type="InterPro" id="IPR032632">
    <property type="entry name" value="Peptidase_M16_M"/>
</dbReference>
<feature type="compositionally biased region" description="Polar residues" evidence="8">
    <location>
        <begin position="1033"/>
        <end position="1043"/>
    </location>
</feature>
<keyword evidence="6" id="KW-0482">Metalloprotease</keyword>
<dbReference type="EMBL" id="JARQZJ010000126">
    <property type="protein sequence ID" value="KAK9890849.1"/>
    <property type="molecule type" value="Genomic_DNA"/>
</dbReference>
<feature type="region of interest" description="Disordered" evidence="8">
    <location>
        <begin position="25"/>
        <end position="51"/>
    </location>
</feature>
<dbReference type="InterPro" id="IPR011249">
    <property type="entry name" value="Metalloenz_LuxS/M16"/>
</dbReference>
<dbReference type="GO" id="GO:0004222">
    <property type="term" value="F:metalloendopeptidase activity"/>
    <property type="evidence" value="ECO:0007669"/>
    <property type="project" value="InterPro"/>
</dbReference>
<reference evidence="12 13" key="1">
    <citation type="submission" date="2023-03" db="EMBL/GenBank/DDBJ databases">
        <title>Genome insight into feeding habits of ladybird beetles.</title>
        <authorList>
            <person name="Li H.-S."/>
            <person name="Huang Y.-H."/>
            <person name="Pang H."/>
        </authorList>
    </citation>
    <scope>NUCLEOTIDE SEQUENCE [LARGE SCALE GENOMIC DNA]</scope>
    <source>
        <strain evidence="12">SYSU_2023b</strain>
        <tissue evidence="12">Whole body</tissue>
    </source>
</reference>